<accession>A0A9J6D272</accession>
<reference evidence="2" key="1">
    <citation type="journal article" date="2020" name="Cell">
        <title>Large-Scale Comparative Analyses of Tick Genomes Elucidate Their Genetic Diversity and Vector Capacities.</title>
        <authorList>
            <consortium name="Tick Genome and Microbiome Consortium (TIGMIC)"/>
            <person name="Jia N."/>
            <person name="Wang J."/>
            <person name="Shi W."/>
            <person name="Du L."/>
            <person name="Sun Y."/>
            <person name="Zhan W."/>
            <person name="Jiang J.F."/>
            <person name="Wang Q."/>
            <person name="Zhang B."/>
            <person name="Ji P."/>
            <person name="Bell-Sakyi L."/>
            <person name="Cui X.M."/>
            <person name="Yuan T.T."/>
            <person name="Jiang B.G."/>
            <person name="Yang W.F."/>
            <person name="Lam T.T."/>
            <person name="Chang Q.C."/>
            <person name="Ding S.J."/>
            <person name="Wang X.J."/>
            <person name="Zhu J.G."/>
            <person name="Ruan X.D."/>
            <person name="Zhao L."/>
            <person name="Wei J.T."/>
            <person name="Ye R.Z."/>
            <person name="Que T.C."/>
            <person name="Du C.H."/>
            <person name="Zhou Y.H."/>
            <person name="Cheng J.X."/>
            <person name="Dai P.F."/>
            <person name="Guo W.B."/>
            <person name="Han X.H."/>
            <person name="Huang E.J."/>
            <person name="Li L.F."/>
            <person name="Wei W."/>
            <person name="Gao Y.C."/>
            <person name="Liu J.Z."/>
            <person name="Shao H.Z."/>
            <person name="Wang X."/>
            <person name="Wang C.C."/>
            <person name="Yang T.C."/>
            <person name="Huo Q.B."/>
            <person name="Li W."/>
            <person name="Chen H.Y."/>
            <person name="Chen S.E."/>
            <person name="Zhou L.G."/>
            <person name="Ni X.B."/>
            <person name="Tian J.H."/>
            <person name="Sheng Y."/>
            <person name="Liu T."/>
            <person name="Pan Y.S."/>
            <person name="Xia L.Y."/>
            <person name="Li J."/>
            <person name="Zhao F."/>
            <person name="Cao W.C."/>
        </authorList>
    </citation>
    <scope>NUCLEOTIDE SEQUENCE</scope>
    <source>
        <strain evidence="2">Rmic-2018</strain>
    </source>
</reference>
<protein>
    <submittedName>
        <fullName evidence="2">Uncharacterized protein</fullName>
    </submittedName>
</protein>
<dbReference type="EMBL" id="JABSTU010001029">
    <property type="protein sequence ID" value="KAH7986682.1"/>
    <property type="molecule type" value="Genomic_DNA"/>
</dbReference>
<dbReference type="AlphaFoldDB" id="A0A9J6D272"/>
<proteinExistence type="predicted"/>
<evidence type="ECO:0000313" key="2">
    <source>
        <dbReference type="EMBL" id="KAH7986682.1"/>
    </source>
</evidence>
<gene>
    <name evidence="2" type="ORF">HPB51_026617</name>
</gene>
<keyword evidence="3" id="KW-1185">Reference proteome</keyword>
<sequence length="192" mass="21698">MDSTTPAAKSRPPFRPPGCSNLGAVSPVSDCQSFLAQRQWFYRSPRKTHIAINTSMADAMEGRRRGCLETRDDLETWSTQRLGPKWVSSTEIEQATGVDIADGEVAVIRHRRHVSATNTRCLLDADRVKLKGEARRRCWSSVELRNLPTCRQHRRMRAYELHGLAPILLNDVNITLKQEGTDSKDHPRKGHA</sequence>
<evidence type="ECO:0000256" key="1">
    <source>
        <dbReference type="SAM" id="MobiDB-lite"/>
    </source>
</evidence>
<feature type="region of interest" description="Disordered" evidence="1">
    <location>
        <begin position="1"/>
        <end position="20"/>
    </location>
</feature>
<comment type="caution">
    <text evidence="2">The sequence shown here is derived from an EMBL/GenBank/DDBJ whole genome shotgun (WGS) entry which is preliminary data.</text>
</comment>
<dbReference type="Proteomes" id="UP000821866">
    <property type="component" value="Unassembled WGS sequence"/>
</dbReference>
<reference evidence="2" key="2">
    <citation type="submission" date="2021-09" db="EMBL/GenBank/DDBJ databases">
        <authorList>
            <person name="Jia N."/>
            <person name="Wang J."/>
            <person name="Shi W."/>
            <person name="Du L."/>
            <person name="Sun Y."/>
            <person name="Zhan W."/>
            <person name="Jiang J."/>
            <person name="Wang Q."/>
            <person name="Zhang B."/>
            <person name="Ji P."/>
            <person name="Sakyi L.B."/>
            <person name="Cui X."/>
            <person name="Yuan T."/>
            <person name="Jiang B."/>
            <person name="Yang W."/>
            <person name="Lam T.T.-Y."/>
            <person name="Chang Q."/>
            <person name="Ding S."/>
            <person name="Wang X."/>
            <person name="Zhu J."/>
            <person name="Ruan X."/>
            <person name="Zhao L."/>
            <person name="Wei J."/>
            <person name="Que T."/>
            <person name="Du C."/>
            <person name="Cheng J."/>
            <person name="Dai P."/>
            <person name="Han X."/>
            <person name="Huang E."/>
            <person name="Gao Y."/>
            <person name="Liu J."/>
            <person name="Shao H."/>
            <person name="Ye R."/>
            <person name="Li L."/>
            <person name="Wei W."/>
            <person name="Wang X."/>
            <person name="Wang C."/>
            <person name="Huo Q."/>
            <person name="Li W."/>
            <person name="Guo W."/>
            <person name="Chen H."/>
            <person name="Chen S."/>
            <person name="Zhou L."/>
            <person name="Zhou L."/>
            <person name="Ni X."/>
            <person name="Tian J."/>
            <person name="Zhou Y."/>
            <person name="Sheng Y."/>
            <person name="Liu T."/>
            <person name="Pan Y."/>
            <person name="Xia L."/>
            <person name="Li J."/>
            <person name="Zhao F."/>
            <person name="Cao W."/>
        </authorList>
    </citation>
    <scope>NUCLEOTIDE SEQUENCE</scope>
    <source>
        <strain evidence="2">Rmic-2018</strain>
        <tissue evidence="2">Larvae</tissue>
    </source>
</reference>
<name>A0A9J6D272_RHIMP</name>
<evidence type="ECO:0000313" key="3">
    <source>
        <dbReference type="Proteomes" id="UP000821866"/>
    </source>
</evidence>
<organism evidence="2 3">
    <name type="scientific">Rhipicephalus microplus</name>
    <name type="common">Cattle tick</name>
    <name type="synonym">Boophilus microplus</name>
    <dbReference type="NCBI Taxonomy" id="6941"/>
    <lineage>
        <taxon>Eukaryota</taxon>
        <taxon>Metazoa</taxon>
        <taxon>Ecdysozoa</taxon>
        <taxon>Arthropoda</taxon>
        <taxon>Chelicerata</taxon>
        <taxon>Arachnida</taxon>
        <taxon>Acari</taxon>
        <taxon>Parasitiformes</taxon>
        <taxon>Ixodida</taxon>
        <taxon>Ixodoidea</taxon>
        <taxon>Ixodidae</taxon>
        <taxon>Rhipicephalinae</taxon>
        <taxon>Rhipicephalus</taxon>
        <taxon>Boophilus</taxon>
    </lineage>
</organism>